<dbReference type="Proteomes" id="UP000471147">
    <property type="component" value="Unassembled WGS sequence"/>
</dbReference>
<evidence type="ECO:0000313" key="6">
    <source>
        <dbReference type="Proteomes" id="UP000471147"/>
    </source>
</evidence>
<dbReference type="AlphaFoldDB" id="A0A6I4M2K8"/>
<accession>A0A6I4M2K8</accession>
<evidence type="ECO:0000256" key="1">
    <source>
        <dbReference type="ARBA" id="ARBA00010871"/>
    </source>
</evidence>
<comment type="caution">
    <text evidence="5">The sequence shown here is derived from an EMBL/GenBank/DDBJ whole genome shotgun (WGS) entry which is preliminary data.</text>
</comment>
<dbReference type="InterPro" id="IPR011095">
    <property type="entry name" value="Dala_Dala_lig_C"/>
</dbReference>
<evidence type="ECO:0000256" key="3">
    <source>
        <dbReference type="PROSITE-ProRule" id="PRU00409"/>
    </source>
</evidence>
<reference evidence="5 6" key="1">
    <citation type="submission" date="2019-01" db="EMBL/GenBank/DDBJ databases">
        <title>Sphingorhabdus lacus sp.nov., isolated from an oligotrophic freshwater lake.</title>
        <authorList>
            <person name="Park M."/>
        </authorList>
    </citation>
    <scope>NUCLEOTIDE SEQUENCE [LARGE SCALE GENOMIC DNA]</scope>
    <source>
        <strain evidence="5 6">IMCC26285</strain>
    </source>
</reference>
<dbReference type="PROSITE" id="PS50975">
    <property type="entry name" value="ATP_GRASP"/>
    <property type="match status" value="1"/>
</dbReference>
<dbReference type="Gene3D" id="3.30.470.20">
    <property type="entry name" value="ATP-grasp fold, B domain"/>
    <property type="match status" value="1"/>
</dbReference>
<feature type="domain" description="ATP-grasp" evidence="4">
    <location>
        <begin position="125"/>
        <end position="325"/>
    </location>
</feature>
<dbReference type="Pfam" id="PF07478">
    <property type="entry name" value="Dala_Dala_lig_C"/>
    <property type="match status" value="1"/>
</dbReference>
<dbReference type="RefSeq" id="WP_160354455.1">
    <property type="nucleotide sequence ID" value="NZ_SDWJ01000002.1"/>
</dbReference>
<evidence type="ECO:0000259" key="4">
    <source>
        <dbReference type="PROSITE" id="PS50975"/>
    </source>
</evidence>
<organism evidence="5 6">
    <name type="scientific">Sphingorhabdus profundilacus</name>
    <dbReference type="NCBI Taxonomy" id="2509718"/>
    <lineage>
        <taxon>Bacteria</taxon>
        <taxon>Pseudomonadati</taxon>
        <taxon>Pseudomonadota</taxon>
        <taxon>Alphaproteobacteria</taxon>
        <taxon>Sphingomonadales</taxon>
        <taxon>Sphingomonadaceae</taxon>
        <taxon>Sphingorhabdus</taxon>
    </lineage>
</organism>
<dbReference type="Gene3D" id="3.30.1490.20">
    <property type="entry name" value="ATP-grasp fold, A domain"/>
    <property type="match status" value="1"/>
</dbReference>
<keyword evidence="2" id="KW-0436">Ligase</keyword>
<evidence type="ECO:0000313" key="5">
    <source>
        <dbReference type="EMBL" id="MVZ98563.1"/>
    </source>
</evidence>
<sequence length="341" mass="37937">MPIEIISPPRKLTIPARYRDTIKLLFIAKHALGDGSRDTVDGDHAVYHREVRDVLESLGLNVTAANSPEILFNKPDVDFVFSLLNRGGYLNSELMMPTLCTRLGVPYLGATPILRGLSDDKHLMKMAARARGVPTADSAIFRRNAPIDPITDWSAERYVVKPNASSASWGVSAENDWAGVKNAIVQLHADGHDALVEPFLSGIDVELPVIGARKAQFLPLMRFDHDTEVLRTYAEKRGFESSEAKLVQETDPDFIAKVQELTSKLLPELWPFDYGRFEFRLNPATGEINFLEVNLQCNIWSQRVIGRAAVIAGISYPELLETILAGAMARQGVIELDDQDW</sequence>
<dbReference type="EMBL" id="SDWJ01000002">
    <property type="protein sequence ID" value="MVZ98563.1"/>
    <property type="molecule type" value="Genomic_DNA"/>
</dbReference>
<evidence type="ECO:0000256" key="2">
    <source>
        <dbReference type="ARBA" id="ARBA00022598"/>
    </source>
</evidence>
<name>A0A6I4M2K8_9SPHN</name>
<dbReference type="InterPro" id="IPR011761">
    <property type="entry name" value="ATP-grasp"/>
</dbReference>
<keyword evidence="3" id="KW-0547">Nucleotide-binding</keyword>
<proteinExistence type="inferred from homology"/>
<protein>
    <submittedName>
        <fullName evidence="5">Phosphoribosylglycinamide synthetase</fullName>
    </submittedName>
</protein>
<gene>
    <name evidence="5" type="ORF">EUU23_12745</name>
</gene>
<dbReference type="OrthoDB" id="7417619at2"/>
<dbReference type="SUPFAM" id="SSF56059">
    <property type="entry name" value="Glutathione synthetase ATP-binding domain-like"/>
    <property type="match status" value="1"/>
</dbReference>
<comment type="similarity">
    <text evidence="1">Belongs to the D-alanine--D-alanine ligase family.</text>
</comment>
<dbReference type="GO" id="GO:0005524">
    <property type="term" value="F:ATP binding"/>
    <property type="evidence" value="ECO:0007669"/>
    <property type="project" value="UniProtKB-UniRule"/>
</dbReference>
<dbReference type="GO" id="GO:0008716">
    <property type="term" value="F:D-alanine-D-alanine ligase activity"/>
    <property type="evidence" value="ECO:0007669"/>
    <property type="project" value="InterPro"/>
</dbReference>
<keyword evidence="6" id="KW-1185">Reference proteome</keyword>
<dbReference type="InterPro" id="IPR013815">
    <property type="entry name" value="ATP_grasp_subdomain_1"/>
</dbReference>
<keyword evidence="3" id="KW-0067">ATP-binding</keyword>
<dbReference type="PANTHER" id="PTHR23132">
    <property type="entry name" value="D-ALANINE--D-ALANINE LIGASE"/>
    <property type="match status" value="1"/>
</dbReference>
<dbReference type="GO" id="GO:0046872">
    <property type="term" value="F:metal ion binding"/>
    <property type="evidence" value="ECO:0007669"/>
    <property type="project" value="InterPro"/>
</dbReference>
<dbReference type="PANTHER" id="PTHR23132:SF23">
    <property type="entry name" value="D-ALANINE--D-ALANINE LIGASE B"/>
    <property type="match status" value="1"/>
</dbReference>